<gene>
    <name evidence="3" type="ORF">ATE48_12725</name>
</gene>
<dbReference type="GO" id="GO:0080120">
    <property type="term" value="P:CAAX-box protein maturation"/>
    <property type="evidence" value="ECO:0007669"/>
    <property type="project" value="UniProtKB-ARBA"/>
</dbReference>
<dbReference type="KEGG" id="cbot:ATE48_12725"/>
<feature type="transmembrane region" description="Helical" evidence="1">
    <location>
        <begin position="152"/>
        <end position="170"/>
    </location>
</feature>
<protein>
    <recommendedName>
        <fullName evidence="2">CAAX prenyl protease 2/Lysostaphin resistance protein A-like domain-containing protein</fullName>
    </recommendedName>
</protein>
<dbReference type="EMBL" id="CP013244">
    <property type="protein sequence ID" value="ANP46717.1"/>
    <property type="molecule type" value="Genomic_DNA"/>
</dbReference>
<sequence>MKAFVQSRALIVFFILAVVVALISMAIRATDPAALGQALRTMFAANQKADIISSIQYCLETPVLWNAILFPAAPTIAAFIVIAIAYGPGGPSRWFARALPWRGVSWQRGVGVWLLALIAFFAMVGVFFIVMASSGGVAEIAPTVERFGATPLLALGGLALALVLSSGPLLEEMGWRGFALPVLLTRFTPLLASVILGTLWAAWHLPREIGPLMSGADGVWTAFLFKQMNFFPGCIASSVVATFLYFKLGGSVWGGVIAHAFHNEMSVNVMRVAVPDIMIGAFPLGMLNLIEIAIAVGLIILTRGNLGADKDYRQESHPFAP</sequence>
<keyword evidence="1" id="KW-1133">Transmembrane helix</keyword>
<reference evidence="3 4" key="1">
    <citation type="submission" date="2015-11" db="EMBL/GenBank/DDBJ databases">
        <title>Whole-Genome Sequence of Candidatus Oderbacter manganicum from the National Park Lower Oder Valley, Germany.</title>
        <authorList>
            <person name="Braun B."/>
            <person name="Liere K."/>
            <person name="Szewzyk U."/>
        </authorList>
    </citation>
    <scope>NUCLEOTIDE SEQUENCE [LARGE SCALE GENOMIC DNA]</scope>
    <source>
        <strain evidence="3 4">OTSz_A_272</strain>
    </source>
</reference>
<dbReference type="STRING" id="1759059.ATE48_12725"/>
<feature type="transmembrane region" description="Helical" evidence="1">
    <location>
        <begin position="110"/>
        <end position="132"/>
    </location>
</feature>
<dbReference type="Proteomes" id="UP000092498">
    <property type="component" value="Chromosome"/>
</dbReference>
<feature type="domain" description="CAAX prenyl protease 2/Lysostaphin resistance protein A-like" evidence="2">
    <location>
        <begin position="159"/>
        <end position="263"/>
    </location>
</feature>
<feature type="transmembrane region" description="Helical" evidence="1">
    <location>
        <begin position="237"/>
        <end position="261"/>
    </location>
</feature>
<dbReference type="RefSeq" id="WP_066772085.1">
    <property type="nucleotide sequence ID" value="NZ_CP013244.1"/>
</dbReference>
<dbReference type="InterPro" id="IPR042150">
    <property type="entry name" value="MmRce1-like"/>
</dbReference>
<name>A0A1B1AJI1_9PROT</name>
<dbReference type="GO" id="GO:0004175">
    <property type="term" value="F:endopeptidase activity"/>
    <property type="evidence" value="ECO:0007669"/>
    <property type="project" value="UniProtKB-ARBA"/>
</dbReference>
<evidence type="ECO:0000259" key="2">
    <source>
        <dbReference type="Pfam" id="PF02517"/>
    </source>
</evidence>
<feature type="transmembrane region" description="Helical" evidence="1">
    <location>
        <begin position="63"/>
        <end position="89"/>
    </location>
</feature>
<dbReference type="PANTHER" id="PTHR35797:SF1">
    <property type="entry name" value="PROTEASE"/>
    <property type="match status" value="1"/>
</dbReference>
<dbReference type="InterPro" id="IPR003675">
    <property type="entry name" value="Rce1/LyrA-like_dom"/>
</dbReference>
<feature type="transmembrane region" description="Helical" evidence="1">
    <location>
        <begin position="182"/>
        <end position="203"/>
    </location>
</feature>
<keyword evidence="4" id="KW-1185">Reference proteome</keyword>
<evidence type="ECO:0000313" key="4">
    <source>
        <dbReference type="Proteomes" id="UP000092498"/>
    </source>
</evidence>
<keyword evidence="1" id="KW-0812">Transmembrane</keyword>
<organism evidence="3 4">
    <name type="scientific">Candidatus Viadribacter manganicus</name>
    <dbReference type="NCBI Taxonomy" id="1759059"/>
    <lineage>
        <taxon>Bacteria</taxon>
        <taxon>Pseudomonadati</taxon>
        <taxon>Pseudomonadota</taxon>
        <taxon>Alphaproteobacteria</taxon>
        <taxon>Hyphomonadales</taxon>
        <taxon>Hyphomonadaceae</taxon>
        <taxon>Candidatus Viadribacter</taxon>
    </lineage>
</organism>
<keyword evidence="1" id="KW-0472">Membrane</keyword>
<dbReference type="InParanoid" id="A0A1B1AJI1"/>
<dbReference type="PANTHER" id="PTHR35797">
    <property type="entry name" value="PROTEASE-RELATED"/>
    <property type="match status" value="1"/>
</dbReference>
<dbReference type="OrthoDB" id="3693644at2"/>
<feature type="transmembrane region" description="Helical" evidence="1">
    <location>
        <begin position="281"/>
        <end position="301"/>
    </location>
</feature>
<evidence type="ECO:0000256" key="1">
    <source>
        <dbReference type="SAM" id="Phobius"/>
    </source>
</evidence>
<proteinExistence type="predicted"/>
<dbReference type="AlphaFoldDB" id="A0A1B1AJI1"/>
<accession>A0A1B1AJI1</accession>
<evidence type="ECO:0000313" key="3">
    <source>
        <dbReference type="EMBL" id="ANP46717.1"/>
    </source>
</evidence>
<dbReference type="Pfam" id="PF02517">
    <property type="entry name" value="Rce1-like"/>
    <property type="match status" value="1"/>
</dbReference>